<dbReference type="PANTHER" id="PTHR11538">
    <property type="entry name" value="PHENYLALANYL-TRNA SYNTHETASE"/>
    <property type="match status" value="1"/>
</dbReference>
<feature type="compositionally biased region" description="Low complexity" evidence="1">
    <location>
        <begin position="25"/>
        <end position="39"/>
    </location>
</feature>
<dbReference type="OrthoDB" id="273345at2759"/>
<dbReference type="FunCoup" id="A0A165GVV9">
    <property type="interactions" value="221"/>
</dbReference>
<dbReference type="EMBL" id="KV407458">
    <property type="protein sequence ID" value="KZF22661.1"/>
    <property type="molecule type" value="Genomic_DNA"/>
</dbReference>
<reference evidence="3 4" key="1">
    <citation type="journal article" date="2016" name="Fungal Biol.">
        <title>The genome of Xylona heveae provides a window into fungal endophytism.</title>
        <authorList>
            <person name="Gazis R."/>
            <person name="Kuo A."/>
            <person name="Riley R."/>
            <person name="LaButti K."/>
            <person name="Lipzen A."/>
            <person name="Lin J."/>
            <person name="Amirebrahimi M."/>
            <person name="Hesse C.N."/>
            <person name="Spatafora J.W."/>
            <person name="Henrissat B."/>
            <person name="Hainaut M."/>
            <person name="Grigoriev I.V."/>
            <person name="Hibbett D.S."/>
        </authorList>
    </citation>
    <scope>NUCLEOTIDE SEQUENCE [LARGE SCALE GENOMIC DNA]</scope>
    <source>
        <strain evidence="3 4">TC161</strain>
    </source>
</reference>
<keyword evidence="4" id="KW-1185">Reference proteome</keyword>
<dbReference type="GeneID" id="28894246"/>
<evidence type="ECO:0000313" key="3">
    <source>
        <dbReference type="EMBL" id="KZF22661.1"/>
    </source>
</evidence>
<evidence type="ECO:0000259" key="2">
    <source>
        <dbReference type="Pfam" id="PF10354"/>
    </source>
</evidence>
<feature type="region of interest" description="Disordered" evidence="1">
    <location>
        <begin position="260"/>
        <end position="288"/>
    </location>
</feature>
<dbReference type="InterPro" id="IPR019446">
    <property type="entry name" value="BMT5-like"/>
</dbReference>
<dbReference type="Proteomes" id="UP000076632">
    <property type="component" value="Unassembled WGS sequence"/>
</dbReference>
<organism evidence="3 4">
    <name type="scientific">Xylona heveae (strain CBS 132557 / TC161)</name>
    <dbReference type="NCBI Taxonomy" id="1328760"/>
    <lineage>
        <taxon>Eukaryota</taxon>
        <taxon>Fungi</taxon>
        <taxon>Dikarya</taxon>
        <taxon>Ascomycota</taxon>
        <taxon>Pezizomycotina</taxon>
        <taxon>Xylonomycetes</taxon>
        <taxon>Xylonales</taxon>
        <taxon>Xylonaceae</taxon>
        <taxon>Xylona</taxon>
    </lineage>
</organism>
<evidence type="ECO:0000256" key="1">
    <source>
        <dbReference type="SAM" id="MobiDB-lite"/>
    </source>
</evidence>
<dbReference type="Pfam" id="PF10354">
    <property type="entry name" value="BMT5-like"/>
    <property type="match status" value="1"/>
</dbReference>
<feature type="domain" description="25S rRNA (uridine-N(3))-methyltransferase BMT5-like" evidence="2">
    <location>
        <begin position="60"/>
        <end position="235"/>
    </location>
</feature>
<feature type="compositionally biased region" description="Polar residues" evidence="1">
    <location>
        <begin position="260"/>
        <end position="270"/>
    </location>
</feature>
<dbReference type="AlphaFoldDB" id="A0A165GVV9"/>
<dbReference type="OMA" id="YPGYKHA"/>
<dbReference type="PANTHER" id="PTHR11538:SF26">
    <property type="entry name" value="FERREDOXIN-FOLD ANTICODON-BINDING DOMAIN-CONTAINING PROTEIN 1"/>
    <property type="match status" value="1"/>
</dbReference>
<name>A0A165GVV9_XYLHT</name>
<dbReference type="InParanoid" id="A0A165GVV9"/>
<sequence length="288" mass="31398">MAKSHKKRNLGSQAQRPKGSKTPPSKAGKAGSTSSTTSANISQRSPLKPTIPFSPEDRILLIGEGDFSFALSIQTHHFVEVLAATSYEPSAEAVCDKYPQAASHTAELEAGGATVLYGVDARKLGKRKEIRKPSSHGNEDNSQGAWDRIIWNFPHTGGVTKDVNRQVRANQELLVAFFKAAMPLLRSEGTIIVTLFEGDPYTLWNIRDLARHVGLSVARSFKFQADAYPGYKHARTLGNIEGGGGWKGESRSARSYIFQLSDSNGAQRSTIPKRKRKKGDDASSDEDV</sequence>
<dbReference type="RefSeq" id="XP_018188216.1">
    <property type="nucleotide sequence ID" value="XM_018329109.1"/>
</dbReference>
<proteinExistence type="predicted"/>
<accession>A0A165GVV9</accession>
<dbReference type="GO" id="GO:0070475">
    <property type="term" value="P:rRNA base methylation"/>
    <property type="evidence" value="ECO:0007669"/>
    <property type="project" value="InterPro"/>
</dbReference>
<dbReference type="GO" id="GO:0070042">
    <property type="term" value="F:rRNA (uridine-N3-)-methyltransferase activity"/>
    <property type="evidence" value="ECO:0007669"/>
    <property type="project" value="InterPro"/>
</dbReference>
<dbReference type="GO" id="GO:0005737">
    <property type="term" value="C:cytoplasm"/>
    <property type="evidence" value="ECO:0007669"/>
    <property type="project" value="TreeGrafter"/>
</dbReference>
<gene>
    <name evidence="3" type="ORF">L228DRAFT_132935</name>
</gene>
<evidence type="ECO:0000313" key="4">
    <source>
        <dbReference type="Proteomes" id="UP000076632"/>
    </source>
</evidence>
<protein>
    <recommendedName>
        <fullName evidence="2">25S rRNA (uridine-N(3))-methyltransferase BMT5-like domain-containing protein</fullName>
    </recommendedName>
</protein>
<dbReference type="STRING" id="1328760.A0A165GVV9"/>
<feature type="region of interest" description="Disordered" evidence="1">
    <location>
        <begin position="1"/>
        <end position="53"/>
    </location>
</feature>